<evidence type="ECO:0000313" key="4">
    <source>
        <dbReference type="Proteomes" id="UP000053780"/>
    </source>
</evidence>
<organism evidence="3 4">
    <name type="scientific">Vairimorpha apis BRL 01</name>
    <dbReference type="NCBI Taxonomy" id="1037528"/>
    <lineage>
        <taxon>Eukaryota</taxon>
        <taxon>Fungi</taxon>
        <taxon>Fungi incertae sedis</taxon>
        <taxon>Microsporidia</taxon>
        <taxon>Nosematidae</taxon>
        <taxon>Vairimorpha</taxon>
    </lineage>
</organism>
<proteinExistence type="predicted"/>
<dbReference type="AlphaFoldDB" id="T0MK47"/>
<keyword evidence="3" id="KW-0687">Ribonucleoprotein</keyword>
<keyword evidence="3" id="KW-0689">Ribosomal protein</keyword>
<evidence type="ECO:0000313" key="3">
    <source>
        <dbReference type="EMBL" id="EQB61400.1"/>
    </source>
</evidence>
<dbReference type="InterPro" id="IPR001313">
    <property type="entry name" value="Pumilio_RNA-bd_rpt"/>
</dbReference>
<keyword evidence="1" id="KW-0677">Repeat</keyword>
<dbReference type="InterPro" id="IPR011989">
    <property type="entry name" value="ARM-like"/>
</dbReference>
<dbReference type="GO" id="GO:0005840">
    <property type="term" value="C:ribosome"/>
    <property type="evidence" value="ECO:0007669"/>
    <property type="project" value="UniProtKB-KW"/>
</dbReference>
<dbReference type="HOGENOM" id="CLU_051716_0_0_1"/>
<dbReference type="OrthoDB" id="2191363at2759"/>
<evidence type="ECO:0000256" key="1">
    <source>
        <dbReference type="ARBA" id="ARBA00022737"/>
    </source>
</evidence>
<keyword evidence="4" id="KW-1185">Reference proteome</keyword>
<dbReference type="InterPro" id="IPR016024">
    <property type="entry name" value="ARM-type_fold"/>
</dbReference>
<dbReference type="SUPFAM" id="SSF48371">
    <property type="entry name" value="ARM repeat"/>
    <property type="match status" value="1"/>
</dbReference>
<dbReference type="Proteomes" id="UP000053780">
    <property type="component" value="Unassembled WGS sequence"/>
</dbReference>
<gene>
    <name evidence="3" type="ORF">NAPIS_ORF01025</name>
</gene>
<dbReference type="GO" id="GO:0003723">
    <property type="term" value="F:RNA binding"/>
    <property type="evidence" value="ECO:0007669"/>
    <property type="project" value="InterPro"/>
</dbReference>
<dbReference type="VEuPathDB" id="MicrosporidiaDB:NAPIS_ORF01025"/>
<name>T0MK47_9MICR</name>
<sequence length="313" mass="36988">MNLTIEKPKQLINTNIYKNFQHEDDNYELQNFNELESNELHLKYTNYLIDLTNKVKCKFTLIKIAKTQNKEQLINTNIYKNFQHEGINFYNINLSNSQYVLDESKILNDLSNMQEIITNNFTFSPYLSNSLDNLLEQEKKYLFSKKPFDEKNDFNYLNEIKSEKTEYGRKRFFSQVEYFNNLKSGLSKVEILQMINDLDNCNIDFVFKDTKKLAVGSKSNKIMQDAIKIMSGDEISKTYDCLEYDIVPICSTKHGAYTIQTLLNYSTNKHHRRLISKYFKKEGEFLLAHDIGNYTFQKLLTFDPNLKNVKMIL</sequence>
<evidence type="ECO:0000256" key="2">
    <source>
        <dbReference type="PROSITE-ProRule" id="PRU00317"/>
    </source>
</evidence>
<dbReference type="PROSITE" id="PS50302">
    <property type="entry name" value="PUM"/>
    <property type="match status" value="1"/>
</dbReference>
<dbReference type="EMBL" id="KE647143">
    <property type="protein sequence ID" value="EQB61400.1"/>
    <property type="molecule type" value="Genomic_DNA"/>
</dbReference>
<accession>T0MK47</accession>
<dbReference type="Gene3D" id="1.25.10.10">
    <property type="entry name" value="Leucine-rich Repeat Variant"/>
    <property type="match status" value="1"/>
</dbReference>
<feature type="repeat" description="Pumilio" evidence="2">
    <location>
        <begin position="241"/>
        <end position="276"/>
    </location>
</feature>
<protein>
    <submittedName>
        <fullName evidence="3">Ribosomal protein hs6-type</fullName>
    </submittedName>
</protein>
<reference evidence="3 4" key="1">
    <citation type="journal article" date="2013" name="BMC Genomics">
        <title>Genome sequencing and comparative genomics of honey bee microsporidia, Nosema apis reveal novel insights into host-parasite interactions.</title>
        <authorList>
            <person name="Chen Yp."/>
            <person name="Pettis J.S."/>
            <person name="Zhao Y."/>
            <person name="Liu X."/>
            <person name="Tallon L.J."/>
            <person name="Sadzewicz L.D."/>
            <person name="Li R."/>
            <person name="Zheng H."/>
            <person name="Huang S."/>
            <person name="Zhang X."/>
            <person name="Hamilton M.C."/>
            <person name="Pernal S.F."/>
            <person name="Melathopoulos A.P."/>
            <person name="Yan X."/>
            <person name="Evans J.D."/>
        </authorList>
    </citation>
    <scope>NUCLEOTIDE SEQUENCE [LARGE SCALE GENOMIC DNA]</scope>
    <source>
        <strain evidence="3 4">BRL 01</strain>
    </source>
</reference>